<accession>A0ABN8R374</accession>
<reference evidence="1 2" key="1">
    <citation type="submission" date="2022-05" db="EMBL/GenBank/DDBJ databases">
        <authorList>
            <consortium name="Genoscope - CEA"/>
            <person name="William W."/>
        </authorList>
    </citation>
    <scope>NUCLEOTIDE SEQUENCE [LARGE SCALE GENOMIC DNA]</scope>
</reference>
<dbReference type="Proteomes" id="UP001159405">
    <property type="component" value="Unassembled WGS sequence"/>
</dbReference>
<comment type="caution">
    <text evidence="1">The sequence shown here is derived from an EMBL/GenBank/DDBJ whole genome shotgun (WGS) entry which is preliminary data.</text>
</comment>
<dbReference type="EMBL" id="CALNXK010000176">
    <property type="protein sequence ID" value="CAH3172816.1"/>
    <property type="molecule type" value="Genomic_DNA"/>
</dbReference>
<keyword evidence="2" id="KW-1185">Reference proteome</keyword>
<sequence length="123" mass="13898">MPLVFKTYYPAFKDFSCGVVGEFGINQKDTQDVLRNKWGEKLEKVLGINPILSKDDIFGKLSDTHQESLEKVGLKFNEFGEVVVGWVDVEKYITLFLRQAGVQSAITAPNDTIIIMDYTDSFP</sequence>
<organism evidence="1 2">
    <name type="scientific">Porites lobata</name>
    <dbReference type="NCBI Taxonomy" id="104759"/>
    <lineage>
        <taxon>Eukaryota</taxon>
        <taxon>Metazoa</taxon>
        <taxon>Cnidaria</taxon>
        <taxon>Anthozoa</taxon>
        <taxon>Hexacorallia</taxon>
        <taxon>Scleractinia</taxon>
        <taxon>Fungiina</taxon>
        <taxon>Poritidae</taxon>
        <taxon>Porites</taxon>
    </lineage>
</organism>
<protein>
    <submittedName>
        <fullName evidence="1">Uncharacterized protein</fullName>
    </submittedName>
</protein>
<evidence type="ECO:0000313" key="2">
    <source>
        <dbReference type="Proteomes" id="UP001159405"/>
    </source>
</evidence>
<gene>
    <name evidence="1" type="ORF">PLOB_00013244</name>
</gene>
<proteinExistence type="predicted"/>
<name>A0ABN8R374_9CNID</name>
<evidence type="ECO:0000313" key="1">
    <source>
        <dbReference type="EMBL" id="CAH3172816.1"/>
    </source>
</evidence>